<proteinExistence type="predicted"/>
<gene>
    <name evidence="2" type="ORF">JZ751_010192</name>
</gene>
<evidence type="ECO:0000313" key="2">
    <source>
        <dbReference type="EMBL" id="KAG9328842.1"/>
    </source>
</evidence>
<organism evidence="2 3">
    <name type="scientific">Albula glossodonta</name>
    <name type="common">roundjaw bonefish</name>
    <dbReference type="NCBI Taxonomy" id="121402"/>
    <lineage>
        <taxon>Eukaryota</taxon>
        <taxon>Metazoa</taxon>
        <taxon>Chordata</taxon>
        <taxon>Craniata</taxon>
        <taxon>Vertebrata</taxon>
        <taxon>Euteleostomi</taxon>
        <taxon>Actinopterygii</taxon>
        <taxon>Neopterygii</taxon>
        <taxon>Teleostei</taxon>
        <taxon>Albuliformes</taxon>
        <taxon>Albulidae</taxon>
        <taxon>Albula</taxon>
    </lineage>
</organism>
<accession>A0A8T2MTX5</accession>
<comment type="caution">
    <text evidence="2">The sequence shown here is derived from an EMBL/GenBank/DDBJ whole genome shotgun (WGS) entry which is preliminary data.</text>
</comment>
<dbReference type="EMBL" id="JAFBMS010001767">
    <property type="protein sequence ID" value="KAG9328842.1"/>
    <property type="molecule type" value="Genomic_DNA"/>
</dbReference>
<reference evidence="2" key="1">
    <citation type="thesis" date="2021" institute="BYU ScholarsArchive" country="Provo, UT, USA">
        <title>Applications of and Algorithms for Genome Assembly and Genomic Analyses with an Emphasis on Marine Teleosts.</title>
        <authorList>
            <person name="Pickett B.D."/>
        </authorList>
    </citation>
    <scope>NUCLEOTIDE SEQUENCE</scope>
    <source>
        <strain evidence="2">HI-2016</strain>
    </source>
</reference>
<dbReference type="AlphaFoldDB" id="A0A8T2MTX5"/>
<dbReference type="Proteomes" id="UP000824540">
    <property type="component" value="Unassembled WGS sequence"/>
</dbReference>
<feature type="compositionally biased region" description="Basic and acidic residues" evidence="1">
    <location>
        <begin position="88"/>
        <end position="113"/>
    </location>
</feature>
<protein>
    <submittedName>
        <fullName evidence="2">Uncharacterized protein</fullName>
    </submittedName>
</protein>
<name>A0A8T2MTX5_9TELE</name>
<evidence type="ECO:0000313" key="3">
    <source>
        <dbReference type="Proteomes" id="UP000824540"/>
    </source>
</evidence>
<evidence type="ECO:0000256" key="1">
    <source>
        <dbReference type="SAM" id="MobiDB-lite"/>
    </source>
</evidence>
<sequence length="113" mass="12442">MNRALFVPTAMEFHENLQELAVREGLKGRKVARTVESFTWNITILKGQADLLKRAKSEVQENLKQIQFAALTCNLCKGGAAGVAGDRTPPRRSLEAIPERQVAEGEGPKRVGK</sequence>
<dbReference type="OrthoDB" id="269822at2759"/>
<keyword evidence="3" id="KW-1185">Reference proteome</keyword>
<feature type="region of interest" description="Disordered" evidence="1">
    <location>
        <begin position="82"/>
        <end position="113"/>
    </location>
</feature>